<dbReference type="InterPro" id="IPR043968">
    <property type="entry name" value="SGNH"/>
</dbReference>
<reference evidence="4 5" key="1">
    <citation type="journal article" date="2012" name="Int. J. Syst. Evol. Microbiol.">
        <title>Vibrio caribbeanicus sp. nov., isolated from the marine sponge Scleritoderma cyanea.</title>
        <authorList>
            <person name="Hoffmann M."/>
            <person name="Monday S.R."/>
            <person name="Allard M.W."/>
            <person name="Strain E.A."/>
            <person name="Whittaker P."/>
            <person name="Naum M."/>
            <person name="McCarthy P.J."/>
            <person name="Lopez J.V."/>
            <person name="Fischer M."/>
            <person name="Brown E.W."/>
        </authorList>
    </citation>
    <scope>NUCLEOTIDE SEQUENCE [LARGE SCALE GENOMIC DNA]</scope>
    <source>
        <strain evidence="5">DSMZ 21326</strain>
    </source>
</reference>
<dbReference type="Pfam" id="PF19040">
    <property type="entry name" value="SGNH"/>
    <property type="match status" value="1"/>
</dbReference>
<comment type="caution">
    <text evidence="4">The sequence shown here is derived from an EMBL/GenBank/DDBJ whole genome shotgun (WGS) entry which is preliminary data.</text>
</comment>
<proteinExistence type="predicted"/>
<evidence type="ECO:0000313" key="5">
    <source>
        <dbReference type="Proteomes" id="UP000006228"/>
    </source>
</evidence>
<dbReference type="Proteomes" id="UP000006228">
    <property type="component" value="Unassembled WGS sequence"/>
</dbReference>
<organism evidence="4 5">
    <name type="scientific">Vibrio sinaloensis DSM 21326</name>
    <dbReference type="NCBI Taxonomy" id="945550"/>
    <lineage>
        <taxon>Bacteria</taxon>
        <taxon>Pseudomonadati</taxon>
        <taxon>Pseudomonadota</taxon>
        <taxon>Gammaproteobacteria</taxon>
        <taxon>Vibrionales</taxon>
        <taxon>Vibrionaceae</taxon>
        <taxon>Vibrio</taxon>
        <taxon>Vibrio oreintalis group</taxon>
    </lineage>
</organism>
<dbReference type="PANTHER" id="PTHR23028">
    <property type="entry name" value="ACETYLTRANSFERASE"/>
    <property type="match status" value="1"/>
</dbReference>
<evidence type="ECO:0000256" key="1">
    <source>
        <dbReference type="SAM" id="Phobius"/>
    </source>
</evidence>
<dbReference type="GO" id="GO:0016747">
    <property type="term" value="F:acyltransferase activity, transferring groups other than amino-acyl groups"/>
    <property type="evidence" value="ECO:0007669"/>
    <property type="project" value="InterPro"/>
</dbReference>
<keyword evidence="1" id="KW-0472">Membrane</keyword>
<dbReference type="InterPro" id="IPR002656">
    <property type="entry name" value="Acyl_transf_3_dom"/>
</dbReference>
<dbReference type="eggNOG" id="COG1835">
    <property type="taxonomic scope" value="Bacteria"/>
</dbReference>
<feature type="transmembrane region" description="Helical" evidence="1">
    <location>
        <begin position="303"/>
        <end position="322"/>
    </location>
</feature>
<feature type="transmembrane region" description="Helical" evidence="1">
    <location>
        <begin position="7"/>
        <end position="24"/>
    </location>
</feature>
<evidence type="ECO:0000259" key="2">
    <source>
        <dbReference type="Pfam" id="PF01757"/>
    </source>
</evidence>
<feature type="transmembrane region" description="Helical" evidence="1">
    <location>
        <begin position="141"/>
        <end position="158"/>
    </location>
</feature>
<evidence type="ECO:0000259" key="3">
    <source>
        <dbReference type="Pfam" id="PF19040"/>
    </source>
</evidence>
<dbReference type="EMBL" id="AEVT01000132">
    <property type="protein sequence ID" value="EGA67826.1"/>
    <property type="molecule type" value="Genomic_DNA"/>
</dbReference>
<dbReference type="GeneID" id="95571707"/>
<feature type="transmembrane region" description="Helical" evidence="1">
    <location>
        <begin position="165"/>
        <end position="182"/>
    </location>
</feature>
<dbReference type="PANTHER" id="PTHR23028:SF53">
    <property type="entry name" value="ACYL_TRANSF_3 DOMAIN-CONTAINING PROTEIN"/>
    <property type="match status" value="1"/>
</dbReference>
<dbReference type="GO" id="GO:0009103">
    <property type="term" value="P:lipopolysaccharide biosynthetic process"/>
    <property type="evidence" value="ECO:0007669"/>
    <property type="project" value="TreeGrafter"/>
</dbReference>
<dbReference type="RefSeq" id="WP_008081869.1">
    <property type="nucleotide sequence ID" value="NZ_AEVT01000132.1"/>
</dbReference>
<keyword evidence="1" id="KW-1133">Transmembrane helix</keyword>
<name>E8MDS7_PHOS4</name>
<feature type="transmembrane region" description="Helical" evidence="1">
    <location>
        <begin position="72"/>
        <end position="92"/>
    </location>
</feature>
<accession>E8MDS7</accession>
<feature type="transmembrane region" description="Helical" evidence="1">
    <location>
        <begin position="343"/>
        <end position="360"/>
    </location>
</feature>
<feature type="domain" description="SGNH" evidence="3">
    <location>
        <begin position="395"/>
        <end position="614"/>
    </location>
</feature>
<sequence length="630" mass="71906">MTFRKDISGLRAIAVLAVMLFHFNPSWMPGGFVGVDVFFVISGFLMTGIIFTGLEHGNFSISKFYVARASRIIPALTALCAILLLLGAIFFAPLDFQALAKHVASSLGFISNLIYWKESGYFDSISYEKWLLHTWSLSTEWQFYIIYPLILIVMKRFMSVATMKLTILSLTLFGFLLCVYVTDKWPNPAYYLLPTRAWEMMLGGLAYLYPVRVGEKASKAMELSGVGFIVLSFLLISKENSWPGYLAILPTLGTVLVIQSHREHSIVTGNMIFQLLGKWSYSIYLWHWPIVVAIHHLSLGEGFVYLGIVLSIVLGFLSYRYIESISLKNEYPNFAHVIVSKPVLVTLTVGIVSSVVFLYYRGLIKSLPPVNQMADYRTGYCFGSPGVNKSDTSFLDCYLGDRSKPSRALLFGDSFAGQYEPMLDQIFADMSMSIHSITTNSCYPSLGEGFHHQDTHIGYKQCLMDRRFVSENIENYDVVFISRHWGEHFVDHRDSTSEVIHWIENVIDKGTIVFYLPSPNLYQENIGKAFLSSELGRYNFVPDFSLRNESIEYADVKEQQLIEHFKGTANFRFIHKDDLIKGHDFFYQGKKYPYSFDGEHISEFAARFAARDFRKTDHYHALLLALHSEY</sequence>
<feature type="transmembrane region" description="Helical" evidence="1">
    <location>
        <begin position="242"/>
        <end position="258"/>
    </location>
</feature>
<dbReference type="InterPro" id="IPR050879">
    <property type="entry name" value="Acyltransferase_3"/>
</dbReference>
<protein>
    <submittedName>
        <fullName evidence="4">Acyltransferase family protein</fullName>
    </submittedName>
</protein>
<dbReference type="Pfam" id="PF01757">
    <property type="entry name" value="Acyl_transf_3"/>
    <property type="match status" value="1"/>
</dbReference>
<dbReference type="OrthoDB" id="9767863at2"/>
<feature type="transmembrane region" description="Helical" evidence="1">
    <location>
        <begin position="30"/>
        <end position="51"/>
    </location>
</feature>
<keyword evidence="4" id="KW-0012">Acyltransferase</keyword>
<evidence type="ECO:0000313" key="4">
    <source>
        <dbReference type="EMBL" id="EGA67826.1"/>
    </source>
</evidence>
<dbReference type="AlphaFoldDB" id="E8MDS7"/>
<dbReference type="GO" id="GO:0016020">
    <property type="term" value="C:membrane"/>
    <property type="evidence" value="ECO:0007669"/>
    <property type="project" value="TreeGrafter"/>
</dbReference>
<gene>
    <name evidence="4" type="ORF">VISI1226_22630</name>
</gene>
<keyword evidence="1" id="KW-0812">Transmembrane</keyword>
<feature type="domain" description="Acyltransferase 3" evidence="2">
    <location>
        <begin position="6"/>
        <end position="317"/>
    </location>
</feature>
<keyword evidence="4" id="KW-0808">Transferase</keyword>